<dbReference type="FunFam" id="3.30.565.10:FF:000010">
    <property type="entry name" value="Sensor histidine kinase RcsC"/>
    <property type="match status" value="1"/>
</dbReference>
<evidence type="ECO:0000256" key="10">
    <source>
        <dbReference type="ARBA" id="ARBA00022989"/>
    </source>
</evidence>
<dbReference type="GO" id="GO:0016020">
    <property type="term" value="C:membrane"/>
    <property type="evidence" value="ECO:0007669"/>
    <property type="project" value="UniProtKB-SubCell"/>
</dbReference>
<feature type="modified residue" description="4-aspartylphosphate" evidence="12">
    <location>
        <position position="55"/>
    </location>
</feature>
<evidence type="ECO:0000256" key="12">
    <source>
        <dbReference type="PROSITE-ProRule" id="PRU00169"/>
    </source>
</evidence>
<evidence type="ECO:0000256" key="11">
    <source>
        <dbReference type="ARBA" id="ARBA00023136"/>
    </source>
</evidence>
<evidence type="ECO:0000259" key="16">
    <source>
        <dbReference type="PROSITE" id="PS50113"/>
    </source>
</evidence>
<evidence type="ECO:0000259" key="15">
    <source>
        <dbReference type="PROSITE" id="PS50112"/>
    </source>
</evidence>
<dbReference type="InterPro" id="IPR036097">
    <property type="entry name" value="HisK_dim/P_sf"/>
</dbReference>
<evidence type="ECO:0000256" key="9">
    <source>
        <dbReference type="ARBA" id="ARBA00022840"/>
    </source>
</evidence>
<gene>
    <name evidence="17" type="ORF">U14_03268</name>
</gene>
<dbReference type="HOGENOM" id="CLU_000445_114_57_0"/>
<feature type="domain" description="Response regulatory" evidence="14">
    <location>
        <begin position="5"/>
        <end position="120"/>
    </location>
</feature>
<evidence type="ECO:0000256" key="3">
    <source>
        <dbReference type="ARBA" id="ARBA00012438"/>
    </source>
</evidence>
<dbReference type="InterPro" id="IPR003661">
    <property type="entry name" value="HisK_dim/P_dom"/>
</dbReference>
<keyword evidence="9" id="KW-0067">ATP-binding</keyword>
<dbReference type="Gene3D" id="3.30.450.20">
    <property type="entry name" value="PAS domain"/>
    <property type="match status" value="2"/>
</dbReference>
<keyword evidence="4 12" id="KW-0597">Phosphoprotein</keyword>
<dbReference type="CDD" id="cd00130">
    <property type="entry name" value="PAS"/>
    <property type="match status" value="1"/>
</dbReference>
<keyword evidence="6" id="KW-0812">Transmembrane</keyword>
<dbReference type="PROSITE" id="PS50109">
    <property type="entry name" value="HIS_KIN"/>
    <property type="match status" value="1"/>
</dbReference>
<dbReference type="CDD" id="cd16922">
    <property type="entry name" value="HATPase_EvgS-ArcB-TorS-like"/>
    <property type="match status" value="1"/>
</dbReference>
<dbReference type="CDD" id="cd00082">
    <property type="entry name" value="HisKA"/>
    <property type="match status" value="1"/>
</dbReference>
<dbReference type="Gene3D" id="1.10.287.130">
    <property type="match status" value="1"/>
</dbReference>
<evidence type="ECO:0000256" key="6">
    <source>
        <dbReference type="ARBA" id="ARBA00022692"/>
    </source>
</evidence>
<dbReference type="InterPro" id="IPR001610">
    <property type="entry name" value="PAC"/>
</dbReference>
<comment type="catalytic activity">
    <reaction evidence="1">
        <text>ATP + protein L-histidine = ADP + protein N-phospho-L-histidine.</text>
        <dbReference type="EC" id="2.7.13.3"/>
    </reaction>
</comment>
<keyword evidence="10" id="KW-1133">Transmembrane helix</keyword>
<feature type="domain" description="Histidine kinase" evidence="13">
    <location>
        <begin position="437"/>
        <end position="666"/>
    </location>
</feature>
<dbReference type="PRINTS" id="PR00344">
    <property type="entry name" value="BCTRLSENSOR"/>
</dbReference>
<dbReference type="PROSITE" id="PS50110">
    <property type="entry name" value="RESPONSE_REGULATORY"/>
    <property type="match status" value="1"/>
</dbReference>
<dbReference type="SUPFAM" id="SSF55785">
    <property type="entry name" value="PYP-like sensor domain (PAS domain)"/>
    <property type="match status" value="2"/>
</dbReference>
<dbReference type="SUPFAM" id="SSF55874">
    <property type="entry name" value="ATPase domain of HSP90 chaperone/DNA topoisomerase II/histidine kinase"/>
    <property type="match status" value="1"/>
</dbReference>
<proteinExistence type="predicted"/>
<dbReference type="InterPro" id="IPR013655">
    <property type="entry name" value="PAS_fold_3"/>
</dbReference>
<keyword evidence="8 17" id="KW-0418">Kinase</keyword>
<dbReference type="GO" id="GO:0000155">
    <property type="term" value="F:phosphorelay sensor kinase activity"/>
    <property type="evidence" value="ECO:0007669"/>
    <property type="project" value="InterPro"/>
</dbReference>
<dbReference type="EMBL" id="DF820458">
    <property type="protein sequence ID" value="GAK52021.1"/>
    <property type="molecule type" value="Genomic_DNA"/>
</dbReference>
<name>A0A081BNQ5_9BACT</name>
<organism evidence="17">
    <name type="scientific">Candidatus Moduliflexus flocculans</name>
    <dbReference type="NCBI Taxonomy" id="1499966"/>
    <lineage>
        <taxon>Bacteria</taxon>
        <taxon>Candidatus Moduliflexota</taxon>
        <taxon>Candidatus Moduliflexia</taxon>
        <taxon>Candidatus Moduliflexales</taxon>
        <taxon>Candidatus Moduliflexaceae</taxon>
    </lineage>
</organism>
<dbReference type="GO" id="GO:0005524">
    <property type="term" value="F:ATP binding"/>
    <property type="evidence" value="ECO:0007669"/>
    <property type="project" value="UniProtKB-KW"/>
</dbReference>
<dbReference type="SMART" id="SM00448">
    <property type="entry name" value="REC"/>
    <property type="match status" value="1"/>
</dbReference>
<dbReference type="InterPro" id="IPR013656">
    <property type="entry name" value="PAS_4"/>
</dbReference>
<evidence type="ECO:0000256" key="2">
    <source>
        <dbReference type="ARBA" id="ARBA00004370"/>
    </source>
</evidence>
<evidence type="ECO:0000259" key="14">
    <source>
        <dbReference type="PROSITE" id="PS50110"/>
    </source>
</evidence>
<dbReference type="FunFam" id="1.10.287.130:FF:000004">
    <property type="entry name" value="Ethylene receptor 1"/>
    <property type="match status" value="1"/>
</dbReference>
<dbReference type="PANTHER" id="PTHR43047:SF64">
    <property type="entry name" value="HISTIDINE KINASE CONTAINING CHEY-HOMOLOGOUS RECEIVER DOMAIN AND PAS DOMAIN-RELATED"/>
    <property type="match status" value="1"/>
</dbReference>
<dbReference type="PROSITE" id="PS50113">
    <property type="entry name" value="PAC"/>
    <property type="match status" value="2"/>
</dbReference>
<dbReference type="Pfam" id="PF00072">
    <property type="entry name" value="Response_reg"/>
    <property type="match status" value="1"/>
</dbReference>
<sequence>MESVNILIVEDDMIVAKSLQTALKNAGYRVCGIVHTAEAAIQHVQSVQTDLVLMDILLRGEISGIEAADTIYKQFHLPVIYISANSNQEIVDRAKTTDSFGFILKPFHAREIQIAIEMALYKSRMEQQLRQNEAKYRNVINQASEMISVIQDNRFVLVNTTALAMTGYSLEEAISSPYLEFTAPEDRPLVSEIIHKRLHGTEAPLSIETRLIRRDGTFCWIESRGTLIDWEGRPAVLVFANDITERKRAEAELLRYRDHLEELVQQRTIELSDTNAQLNWEINERKQMERSLLEQSTFLENIISGIQEGIGIIGADETILFCNRAFAFIFEEEIERLLGDNLRSFFDDENWAHLLRETELRMQGKTSTYELCLHTRYARQKFIQVTVSPRFDENAEYAGCFAVVLDITERKEREIELQRAKEAAEAANVAKNEFLASMSHELRTPLHGILGFAQLLKMDPDLTPKHQKHATLIERNGNHLLILLNDLLDLSKDDAGQLELTSSLFYLSQALVPVIEIAKYNAEEKQLAFRFEYDPSIPEAFVGDEKRLRQVLTNLIGNAVKFTPQGAVTLQVRLIGLTAAGHNGAPRSIAKLHFEVEDTGIGIPQHALQRIFLPFEHAKNRRLYSDGAGLGLALCQRFLRMMGSELFVKSTVGEGSVFWFTVDFPFLETAEIRQQFIPPTLNDAALILPSRDVLERLHHLASSGDILAIKKTLQSLDANGCPSRDFLAKLSRLAEKWQIDAIQESLAQALIKQRQAFTHGDTPSDSARSES</sequence>
<dbReference type="Gene3D" id="3.40.50.2300">
    <property type="match status" value="1"/>
</dbReference>
<dbReference type="SMART" id="SM00388">
    <property type="entry name" value="HisKA"/>
    <property type="match status" value="1"/>
</dbReference>
<evidence type="ECO:0000256" key="5">
    <source>
        <dbReference type="ARBA" id="ARBA00022679"/>
    </source>
</evidence>
<evidence type="ECO:0000259" key="13">
    <source>
        <dbReference type="PROSITE" id="PS50109"/>
    </source>
</evidence>
<dbReference type="SUPFAM" id="SSF52172">
    <property type="entry name" value="CheY-like"/>
    <property type="match status" value="1"/>
</dbReference>
<dbReference type="Pfam" id="PF08447">
    <property type="entry name" value="PAS_3"/>
    <property type="match status" value="1"/>
</dbReference>
<protein>
    <recommendedName>
        <fullName evidence="3">histidine kinase</fullName>
        <ecNumber evidence="3">2.7.13.3</ecNumber>
    </recommendedName>
</protein>
<dbReference type="EC" id="2.7.13.3" evidence="3"/>
<feature type="domain" description="PAC" evidence="16">
    <location>
        <begin position="367"/>
        <end position="419"/>
    </location>
</feature>
<dbReference type="Pfam" id="PF00512">
    <property type="entry name" value="HisKA"/>
    <property type="match status" value="1"/>
</dbReference>
<evidence type="ECO:0000313" key="17">
    <source>
        <dbReference type="EMBL" id="GAK52021.1"/>
    </source>
</evidence>
<dbReference type="InterPro" id="IPR036890">
    <property type="entry name" value="HATPase_C_sf"/>
</dbReference>
<evidence type="ECO:0000256" key="4">
    <source>
        <dbReference type="ARBA" id="ARBA00022553"/>
    </source>
</evidence>
<dbReference type="PANTHER" id="PTHR43047">
    <property type="entry name" value="TWO-COMPONENT HISTIDINE PROTEIN KINASE"/>
    <property type="match status" value="1"/>
</dbReference>
<evidence type="ECO:0000256" key="7">
    <source>
        <dbReference type="ARBA" id="ARBA00022741"/>
    </source>
</evidence>
<dbReference type="InterPro" id="IPR011006">
    <property type="entry name" value="CheY-like_superfamily"/>
</dbReference>
<dbReference type="CDD" id="cd17534">
    <property type="entry name" value="REC_DC-like"/>
    <property type="match status" value="1"/>
</dbReference>
<dbReference type="Gene3D" id="3.30.565.10">
    <property type="entry name" value="Histidine kinase-like ATPase, C-terminal domain"/>
    <property type="match status" value="1"/>
</dbReference>
<dbReference type="AlphaFoldDB" id="A0A081BNQ5"/>
<keyword evidence="18" id="KW-1185">Reference proteome</keyword>
<keyword evidence="5" id="KW-0808">Transferase</keyword>
<dbReference type="InterPro" id="IPR000700">
    <property type="entry name" value="PAS-assoc_C"/>
</dbReference>
<keyword evidence="7" id="KW-0547">Nucleotide-binding</keyword>
<dbReference type="InterPro" id="IPR001789">
    <property type="entry name" value="Sig_transdc_resp-reg_receiver"/>
</dbReference>
<dbReference type="InterPro" id="IPR000014">
    <property type="entry name" value="PAS"/>
</dbReference>
<dbReference type="Pfam" id="PF08448">
    <property type="entry name" value="PAS_4"/>
    <property type="match status" value="1"/>
</dbReference>
<comment type="subcellular location">
    <subcellularLocation>
        <location evidence="2">Membrane</location>
    </subcellularLocation>
</comment>
<dbReference type="Pfam" id="PF02518">
    <property type="entry name" value="HATPase_c"/>
    <property type="match status" value="1"/>
</dbReference>
<evidence type="ECO:0000256" key="1">
    <source>
        <dbReference type="ARBA" id="ARBA00000085"/>
    </source>
</evidence>
<dbReference type="SMART" id="SM00091">
    <property type="entry name" value="PAS"/>
    <property type="match status" value="2"/>
</dbReference>
<keyword evidence="11" id="KW-0472">Membrane</keyword>
<dbReference type="SUPFAM" id="SSF47384">
    <property type="entry name" value="Homodimeric domain of signal transducing histidine kinase"/>
    <property type="match status" value="1"/>
</dbReference>
<dbReference type="STRING" id="1499966.U14_03268"/>
<dbReference type="PROSITE" id="PS50112">
    <property type="entry name" value="PAS"/>
    <property type="match status" value="1"/>
</dbReference>
<dbReference type="InterPro" id="IPR005467">
    <property type="entry name" value="His_kinase_dom"/>
</dbReference>
<accession>A0A081BNQ5</accession>
<dbReference type="InterPro" id="IPR004358">
    <property type="entry name" value="Sig_transdc_His_kin-like_C"/>
</dbReference>
<dbReference type="InterPro" id="IPR003594">
    <property type="entry name" value="HATPase_dom"/>
</dbReference>
<feature type="domain" description="PAS" evidence="15">
    <location>
        <begin position="132"/>
        <end position="201"/>
    </location>
</feature>
<dbReference type="InterPro" id="IPR035965">
    <property type="entry name" value="PAS-like_dom_sf"/>
</dbReference>
<evidence type="ECO:0000313" key="18">
    <source>
        <dbReference type="Proteomes" id="UP000030700"/>
    </source>
</evidence>
<reference evidence="17" key="1">
    <citation type="journal article" date="2015" name="PeerJ">
        <title>First genomic representation of candidate bacterial phylum KSB3 points to enhanced environmental sensing as a trigger of wastewater bulking.</title>
        <authorList>
            <person name="Sekiguchi Y."/>
            <person name="Ohashi A."/>
            <person name="Parks D.H."/>
            <person name="Yamauchi T."/>
            <person name="Tyson G.W."/>
            <person name="Hugenholtz P."/>
        </authorList>
    </citation>
    <scope>NUCLEOTIDE SEQUENCE [LARGE SCALE GENOMIC DNA]</scope>
</reference>
<evidence type="ECO:0000256" key="8">
    <source>
        <dbReference type="ARBA" id="ARBA00022777"/>
    </source>
</evidence>
<dbReference type="Proteomes" id="UP000030700">
    <property type="component" value="Unassembled WGS sequence"/>
</dbReference>
<feature type="domain" description="PAC" evidence="16">
    <location>
        <begin position="205"/>
        <end position="255"/>
    </location>
</feature>
<dbReference type="NCBIfam" id="TIGR00229">
    <property type="entry name" value="sensory_box"/>
    <property type="match status" value="2"/>
</dbReference>
<dbReference type="SMART" id="SM00086">
    <property type="entry name" value="PAC"/>
    <property type="match status" value="2"/>
</dbReference>
<dbReference type="SMART" id="SM00387">
    <property type="entry name" value="HATPase_c"/>
    <property type="match status" value="1"/>
</dbReference>